<reference evidence="2" key="1">
    <citation type="submission" date="2021-03" db="UniProtKB">
        <authorList>
            <consortium name="EnsemblPlants"/>
        </authorList>
    </citation>
    <scope>IDENTIFICATION</scope>
</reference>
<name>A0A803QK33_CANSA</name>
<dbReference type="PANTHER" id="PTHR47074:SF48">
    <property type="entry name" value="POLYNUCLEOTIDYL TRANSFERASE, RIBONUCLEASE H-LIKE SUPERFAMILY PROTEIN"/>
    <property type="match status" value="1"/>
</dbReference>
<dbReference type="Proteomes" id="UP000596661">
    <property type="component" value="Unassembled WGS sequence"/>
</dbReference>
<protein>
    <recommendedName>
        <fullName evidence="1">Reverse transcriptase zinc-binding domain-containing protein</fullName>
    </recommendedName>
</protein>
<dbReference type="Gramene" id="evm.model.10.1543">
    <property type="protein sequence ID" value="cds.evm.model.10.1543"/>
    <property type="gene ID" value="evm.TU.10.1543"/>
</dbReference>
<organism evidence="2 3">
    <name type="scientific">Cannabis sativa</name>
    <name type="common">Hemp</name>
    <name type="synonym">Marijuana</name>
    <dbReference type="NCBI Taxonomy" id="3483"/>
    <lineage>
        <taxon>Eukaryota</taxon>
        <taxon>Viridiplantae</taxon>
        <taxon>Streptophyta</taxon>
        <taxon>Embryophyta</taxon>
        <taxon>Tracheophyta</taxon>
        <taxon>Spermatophyta</taxon>
        <taxon>Magnoliopsida</taxon>
        <taxon>eudicotyledons</taxon>
        <taxon>Gunneridae</taxon>
        <taxon>Pentapetalae</taxon>
        <taxon>rosids</taxon>
        <taxon>fabids</taxon>
        <taxon>Rosales</taxon>
        <taxon>Cannabaceae</taxon>
        <taxon>Cannabis</taxon>
    </lineage>
</organism>
<evidence type="ECO:0000259" key="1">
    <source>
        <dbReference type="Pfam" id="PF13966"/>
    </source>
</evidence>
<keyword evidence="3" id="KW-1185">Reference proteome</keyword>
<dbReference type="InterPro" id="IPR026960">
    <property type="entry name" value="RVT-Znf"/>
</dbReference>
<sequence>MICLMRGTEALILSIPLTLTNRDDTIVWLKEVSGLYLVKSAYKLIQELNGTWNSATSSTFRKKFWKLHVPPKIKDLVWRACSNCLPIMVQLRTKHATVTMECPIYHESEESIVHCLVECPAAQSCWNRVGISTGCPWLLVFPAGLRRVFSSSMMTGEIFLLPYVGQFGGPVMTSLETTLSGLTKDDGAEKWRLPPSNSIKISVDGAIFADLNRFGLGLVVRDDKRFLIEGKTKLYQENVAAEVAEAMIFREALSWVK</sequence>
<dbReference type="InterPro" id="IPR052929">
    <property type="entry name" value="RNase_H-like_EbsB-rel"/>
</dbReference>
<dbReference type="AlphaFoldDB" id="A0A803QK33"/>
<dbReference type="OMA" id="WTERFRG"/>
<evidence type="ECO:0000313" key="2">
    <source>
        <dbReference type="EnsemblPlants" id="cds.evm.model.10.1543"/>
    </source>
</evidence>
<dbReference type="EnsemblPlants" id="evm.model.10.1543">
    <property type="protein sequence ID" value="cds.evm.model.10.1543"/>
    <property type="gene ID" value="evm.TU.10.1543"/>
</dbReference>
<feature type="domain" description="Reverse transcriptase zinc-binding" evidence="1">
    <location>
        <begin position="36"/>
        <end position="126"/>
    </location>
</feature>
<accession>A0A803QK33</accession>
<evidence type="ECO:0000313" key="3">
    <source>
        <dbReference type="Proteomes" id="UP000596661"/>
    </source>
</evidence>
<dbReference type="Pfam" id="PF13966">
    <property type="entry name" value="zf-RVT"/>
    <property type="match status" value="1"/>
</dbReference>
<proteinExistence type="predicted"/>
<dbReference type="PANTHER" id="PTHR47074">
    <property type="entry name" value="BNAC02G40300D PROTEIN"/>
    <property type="match status" value="1"/>
</dbReference>
<dbReference type="EMBL" id="UZAU01000821">
    <property type="status" value="NOT_ANNOTATED_CDS"/>
    <property type="molecule type" value="Genomic_DNA"/>
</dbReference>